<evidence type="ECO:0000313" key="3">
    <source>
        <dbReference type="EMBL" id="CAB1437997.1"/>
    </source>
</evidence>
<feature type="compositionally biased region" description="Basic and acidic residues" evidence="1">
    <location>
        <begin position="23"/>
        <end position="32"/>
    </location>
</feature>
<feature type="compositionally biased region" description="Basic and acidic residues" evidence="1">
    <location>
        <begin position="1"/>
        <end position="14"/>
    </location>
</feature>
<evidence type="ECO:0000256" key="1">
    <source>
        <dbReference type="SAM" id="MobiDB-lite"/>
    </source>
</evidence>
<gene>
    <name evidence="3" type="ORF">PLEPLA_LOCUS25966</name>
</gene>
<organism evidence="3 4">
    <name type="scientific">Pleuronectes platessa</name>
    <name type="common">European plaice</name>
    <dbReference type="NCBI Taxonomy" id="8262"/>
    <lineage>
        <taxon>Eukaryota</taxon>
        <taxon>Metazoa</taxon>
        <taxon>Chordata</taxon>
        <taxon>Craniata</taxon>
        <taxon>Vertebrata</taxon>
        <taxon>Euteleostomi</taxon>
        <taxon>Actinopterygii</taxon>
        <taxon>Neopterygii</taxon>
        <taxon>Teleostei</taxon>
        <taxon>Neoteleostei</taxon>
        <taxon>Acanthomorphata</taxon>
        <taxon>Carangaria</taxon>
        <taxon>Pleuronectiformes</taxon>
        <taxon>Pleuronectoidei</taxon>
        <taxon>Pleuronectidae</taxon>
        <taxon>Pleuronectes</taxon>
    </lineage>
</organism>
<keyword evidence="4" id="KW-1185">Reference proteome</keyword>
<sequence>MDMDAAIKVRKEPQGEAGADPGQKAKETQRRDESDMAEFIIIPTAITITITIMLIIIIIIIIIIILGALTCEQILNVSG</sequence>
<proteinExistence type="predicted"/>
<keyword evidence="2" id="KW-0472">Membrane</keyword>
<accession>A0A9N7UVM5</accession>
<keyword evidence="2" id="KW-1133">Transmembrane helix</keyword>
<dbReference type="EMBL" id="CADEAL010002097">
    <property type="protein sequence ID" value="CAB1437997.1"/>
    <property type="molecule type" value="Genomic_DNA"/>
</dbReference>
<feature type="region of interest" description="Disordered" evidence="1">
    <location>
        <begin position="1"/>
        <end position="32"/>
    </location>
</feature>
<name>A0A9N7UVM5_PLEPL</name>
<keyword evidence="2" id="KW-0812">Transmembrane</keyword>
<reference evidence="3" key="1">
    <citation type="submission" date="2020-03" db="EMBL/GenBank/DDBJ databases">
        <authorList>
            <person name="Weist P."/>
        </authorList>
    </citation>
    <scope>NUCLEOTIDE SEQUENCE</scope>
</reference>
<feature type="transmembrane region" description="Helical" evidence="2">
    <location>
        <begin position="39"/>
        <end position="69"/>
    </location>
</feature>
<protein>
    <submittedName>
        <fullName evidence="3">Uncharacterized protein</fullName>
    </submittedName>
</protein>
<evidence type="ECO:0000256" key="2">
    <source>
        <dbReference type="SAM" id="Phobius"/>
    </source>
</evidence>
<dbReference type="Proteomes" id="UP001153269">
    <property type="component" value="Unassembled WGS sequence"/>
</dbReference>
<evidence type="ECO:0000313" key="4">
    <source>
        <dbReference type="Proteomes" id="UP001153269"/>
    </source>
</evidence>
<dbReference type="AlphaFoldDB" id="A0A9N7UVM5"/>
<comment type="caution">
    <text evidence="3">The sequence shown here is derived from an EMBL/GenBank/DDBJ whole genome shotgun (WGS) entry which is preliminary data.</text>
</comment>